<accession>A0AAJ2X088</accession>
<sequence>MRICHLLFGFCMSIASAAAAHADAQPDFKAAVDAYQAQDYARCAEILGALQDAAIPFPSNGELLYAECLAAAGQTDQALRYLDNEMPSGRIAVEDLRSKDRPGLNRLRTTAGWPALLAKAEHLSAQQTAAVDQPLRNELLARVEQDQRVRHAAIAAGGKQEDWARTAPVDRDNTAWLKRVIARKGWPGRSLVGEDGANAAWTLVQHADADLAFQEQALKLMEAALTRRDVAPSEVALLTDRVLVGQNRPQRYGTQFRAEADGSMALRPTEDIAGLEGRRRAAGLPPMAEYRQTLREGYRVPVR</sequence>
<feature type="chain" id="PRO_5042604229" evidence="1">
    <location>
        <begin position="23"/>
        <end position="303"/>
    </location>
</feature>
<protein>
    <submittedName>
        <fullName evidence="2">DUF6624 domain-containing protein</fullName>
    </submittedName>
</protein>
<proteinExistence type="predicted"/>
<evidence type="ECO:0000256" key="1">
    <source>
        <dbReference type="SAM" id="SignalP"/>
    </source>
</evidence>
<reference evidence="2" key="2">
    <citation type="submission" date="2024-01" db="EMBL/GenBank/DDBJ databases">
        <title>Long-read genome sequencing of X. campestris pv. papavericola.</title>
        <authorList>
            <person name="Hussain R.M.F."/>
            <person name="Greer S."/>
            <person name="Harrison J."/>
            <person name="Grant M."/>
            <person name="Vicente J."/>
            <person name="Studholme D.J."/>
        </authorList>
    </citation>
    <scope>NUCLEOTIDE SEQUENCE</scope>
    <source>
        <strain evidence="2">NCPPB 2970</strain>
    </source>
</reference>
<comment type="caution">
    <text evidence="2">The sequence shown here is derived from an EMBL/GenBank/DDBJ whole genome shotgun (WGS) entry which is preliminary data.</text>
</comment>
<dbReference type="EMBL" id="JAJFNJ020000003">
    <property type="protein sequence ID" value="MEC3886468.1"/>
    <property type="molecule type" value="Genomic_DNA"/>
</dbReference>
<organism evidence="2 3">
    <name type="scientific">Xanthomonas campestris pv. papavericola</name>
    <dbReference type="NCBI Taxonomy" id="487881"/>
    <lineage>
        <taxon>Bacteria</taxon>
        <taxon>Pseudomonadati</taxon>
        <taxon>Pseudomonadota</taxon>
        <taxon>Gammaproteobacteria</taxon>
        <taxon>Lysobacterales</taxon>
        <taxon>Lysobacteraceae</taxon>
        <taxon>Xanthomonas</taxon>
    </lineage>
</organism>
<reference evidence="2" key="1">
    <citation type="submission" date="2021-10" db="EMBL/GenBank/DDBJ databases">
        <authorList>
            <person name="Hussein R."/>
            <person name="Harrison J."/>
            <person name="Studholme D.J."/>
            <person name="Vicente J."/>
            <person name="Grant M."/>
        </authorList>
    </citation>
    <scope>NUCLEOTIDE SEQUENCE</scope>
    <source>
        <strain evidence="2">NCPPB 2970</strain>
    </source>
</reference>
<keyword evidence="1" id="KW-0732">Signal</keyword>
<name>A0AAJ2X088_XANCA</name>
<feature type="signal peptide" evidence="1">
    <location>
        <begin position="1"/>
        <end position="22"/>
    </location>
</feature>
<dbReference type="Pfam" id="PF20329">
    <property type="entry name" value="DUF6624"/>
    <property type="match status" value="1"/>
</dbReference>
<dbReference type="AlphaFoldDB" id="A0AAJ2X088"/>
<evidence type="ECO:0000313" key="2">
    <source>
        <dbReference type="EMBL" id="MEC3886468.1"/>
    </source>
</evidence>
<dbReference type="RefSeq" id="WP_228426745.1">
    <property type="nucleotide sequence ID" value="NZ_JAJFNJ020000003.1"/>
</dbReference>
<gene>
    <name evidence="2" type="ORF">LLE72_001510</name>
</gene>
<evidence type="ECO:0000313" key="3">
    <source>
        <dbReference type="Proteomes" id="UP001297361"/>
    </source>
</evidence>
<dbReference type="Proteomes" id="UP001297361">
    <property type="component" value="Unassembled WGS sequence"/>
</dbReference>
<dbReference type="InterPro" id="IPR046732">
    <property type="entry name" value="DUF6624"/>
</dbReference>